<evidence type="ECO:0000256" key="1">
    <source>
        <dbReference type="SAM" id="SignalP"/>
    </source>
</evidence>
<feature type="signal peptide" evidence="1">
    <location>
        <begin position="1"/>
        <end position="21"/>
    </location>
</feature>
<sequence length="213" mass="23494">MNLTRSFALVLALGLAPAAFAEQHSTEQTTDQATEQAKAPAVVEMTLGAPDAAVEIVEYASFTCSHCAAFHGDQFKKLKAEFIDTGKVHFTYRDVYFDRVGLWASMLARCETPRFFGVSDLIYSKQRDWLSGNDPVLLAENLRKLGKVAGLSEEKIDACMQDGDKAKALVDWFEANAKADDIDSTPSLIINGTKYSNMAYPKLKEIIEKELGN</sequence>
<proteinExistence type="predicted"/>
<dbReference type="Proteomes" id="UP001227162">
    <property type="component" value="Unassembled WGS sequence"/>
</dbReference>
<dbReference type="EMBL" id="JANFFA010000002">
    <property type="protein sequence ID" value="MDQ2094410.1"/>
    <property type="molecule type" value="Genomic_DNA"/>
</dbReference>
<dbReference type="SUPFAM" id="SSF52833">
    <property type="entry name" value="Thioredoxin-like"/>
    <property type="match status" value="1"/>
</dbReference>
<keyword evidence="4" id="KW-1185">Reference proteome</keyword>
<dbReference type="Pfam" id="PF13462">
    <property type="entry name" value="Thioredoxin_4"/>
    <property type="match status" value="1"/>
</dbReference>
<protein>
    <submittedName>
        <fullName evidence="3">DsbA family protein</fullName>
    </submittedName>
</protein>
<dbReference type="Gene3D" id="3.40.30.10">
    <property type="entry name" value="Glutaredoxin"/>
    <property type="match status" value="1"/>
</dbReference>
<feature type="chain" id="PRO_5042599409" evidence="1">
    <location>
        <begin position="22"/>
        <end position="213"/>
    </location>
</feature>
<keyword evidence="1" id="KW-0732">Signal</keyword>
<feature type="domain" description="Thioredoxin-like fold" evidence="2">
    <location>
        <begin position="43"/>
        <end position="209"/>
    </location>
</feature>
<evidence type="ECO:0000313" key="3">
    <source>
        <dbReference type="EMBL" id="MDQ2094410.1"/>
    </source>
</evidence>
<organism evidence="3 4">
    <name type="scientific">Rhodalgimonas zhirmunskyi</name>
    <dbReference type="NCBI Taxonomy" id="2964767"/>
    <lineage>
        <taxon>Bacteria</taxon>
        <taxon>Pseudomonadati</taxon>
        <taxon>Pseudomonadota</taxon>
        <taxon>Alphaproteobacteria</taxon>
        <taxon>Rhodobacterales</taxon>
        <taxon>Roseobacteraceae</taxon>
        <taxon>Rhodalgimonas</taxon>
    </lineage>
</organism>
<dbReference type="InterPro" id="IPR036249">
    <property type="entry name" value="Thioredoxin-like_sf"/>
</dbReference>
<reference evidence="3" key="1">
    <citation type="submission" date="2022-07" db="EMBL/GenBank/DDBJ databases">
        <authorList>
            <person name="Otstavnykh N."/>
            <person name="Isaeva M."/>
            <person name="Bystritskaya E."/>
        </authorList>
    </citation>
    <scope>NUCLEOTIDE SEQUENCE</scope>
    <source>
        <strain evidence="3">10Alg 79</strain>
    </source>
</reference>
<dbReference type="AlphaFoldDB" id="A0AAJ1U9R4"/>
<reference evidence="3" key="2">
    <citation type="submission" date="2023-04" db="EMBL/GenBank/DDBJ databases">
        <title>'Rhodoalgimonas zhirmunskyi' gen. nov., isolated from a red alga.</title>
        <authorList>
            <person name="Nedashkovskaya O.I."/>
            <person name="Otstavnykh N.Y."/>
            <person name="Bystritskaya E.P."/>
            <person name="Balabanova L.A."/>
            <person name="Isaeva M.P."/>
        </authorList>
    </citation>
    <scope>NUCLEOTIDE SEQUENCE</scope>
    <source>
        <strain evidence="3">10Alg 79</strain>
    </source>
</reference>
<comment type="caution">
    <text evidence="3">The sequence shown here is derived from an EMBL/GenBank/DDBJ whole genome shotgun (WGS) entry which is preliminary data.</text>
</comment>
<accession>A0AAJ1U9R4</accession>
<evidence type="ECO:0000313" key="4">
    <source>
        <dbReference type="Proteomes" id="UP001227162"/>
    </source>
</evidence>
<dbReference type="InterPro" id="IPR012336">
    <property type="entry name" value="Thioredoxin-like_fold"/>
</dbReference>
<gene>
    <name evidence="3" type="ORF">NOI20_09845</name>
</gene>
<dbReference type="RefSeq" id="WP_317626009.1">
    <property type="nucleotide sequence ID" value="NZ_JANFFA010000002.1"/>
</dbReference>
<name>A0AAJ1U9R4_9RHOB</name>
<evidence type="ECO:0000259" key="2">
    <source>
        <dbReference type="Pfam" id="PF13462"/>
    </source>
</evidence>